<proteinExistence type="predicted"/>
<gene>
    <name evidence="1" type="ORF">EYF80_041900</name>
</gene>
<dbReference type="EMBL" id="SRLO01000720">
    <property type="protein sequence ID" value="TNN47899.1"/>
    <property type="molecule type" value="Genomic_DNA"/>
</dbReference>
<accession>A0A4Z2G311</accession>
<reference evidence="1 2" key="1">
    <citation type="submission" date="2019-03" db="EMBL/GenBank/DDBJ databases">
        <title>First draft genome of Liparis tanakae, snailfish: a comprehensive survey of snailfish specific genes.</title>
        <authorList>
            <person name="Kim W."/>
            <person name="Song I."/>
            <person name="Jeong J.-H."/>
            <person name="Kim D."/>
            <person name="Kim S."/>
            <person name="Ryu S."/>
            <person name="Song J.Y."/>
            <person name="Lee S.K."/>
        </authorList>
    </citation>
    <scope>NUCLEOTIDE SEQUENCE [LARGE SCALE GENOMIC DNA]</scope>
    <source>
        <tissue evidence="1">Muscle</tissue>
    </source>
</reference>
<keyword evidence="2" id="KW-1185">Reference proteome</keyword>
<sequence length="87" mass="9794">MSEGGGEEDVASDAACQHPGLSDTQTAEFFFLRCFAREKAPPHRCGVNRQITYRLLVHLFYRRAQCPVSITSQTHNQVTPRMNPVCL</sequence>
<comment type="caution">
    <text evidence="1">The sequence shown here is derived from an EMBL/GenBank/DDBJ whole genome shotgun (WGS) entry which is preliminary data.</text>
</comment>
<name>A0A4Z2G311_9TELE</name>
<dbReference type="AlphaFoldDB" id="A0A4Z2G311"/>
<evidence type="ECO:0000313" key="2">
    <source>
        <dbReference type="Proteomes" id="UP000314294"/>
    </source>
</evidence>
<evidence type="ECO:0000313" key="1">
    <source>
        <dbReference type="EMBL" id="TNN47899.1"/>
    </source>
</evidence>
<dbReference type="Proteomes" id="UP000314294">
    <property type="component" value="Unassembled WGS sequence"/>
</dbReference>
<protein>
    <submittedName>
        <fullName evidence="1">Uncharacterized protein</fullName>
    </submittedName>
</protein>
<organism evidence="1 2">
    <name type="scientific">Liparis tanakae</name>
    <name type="common">Tanaka's snailfish</name>
    <dbReference type="NCBI Taxonomy" id="230148"/>
    <lineage>
        <taxon>Eukaryota</taxon>
        <taxon>Metazoa</taxon>
        <taxon>Chordata</taxon>
        <taxon>Craniata</taxon>
        <taxon>Vertebrata</taxon>
        <taxon>Euteleostomi</taxon>
        <taxon>Actinopterygii</taxon>
        <taxon>Neopterygii</taxon>
        <taxon>Teleostei</taxon>
        <taxon>Neoteleostei</taxon>
        <taxon>Acanthomorphata</taxon>
        <taxon>Eupercaria</taxon>
        <taxon>Perciformes</taxon>
        <taxon>Cottioidei</taxon>
        <taxon>Cottales</taxon>
        <taxon>Liparidae</taxon>
        <taxon>Liparis</taxon>
    </lineage>
</organism>